<keyword evidence="4 6" id="KW-1133">Transmembrane helix</keyword>
<name>A0A538TZ42_UNCEI</name>
<reference evidence="7 8" key="1">
    <citation type="journal article" date="2019" name="Nat. Microbiol.">
        <title>Mediterranean grassland soil C-N compound turnover is dependent on rainfall and depth, and is mediated by genomically divergent microorganisms.</title>
        <authorList>
            <person name="Diamond S."/>
            <person name="Andeer P.F."/>
            <person name="Li Z."/>
            <person name="Crits-Christoph A."/>
            <person name="Burstein D."/>
            <person name="Anantharaman K."/>
            <person name="Lane K.R."/>
            <person name="Thomas B.C."/>
            <person name="Pan C."/>
            <person name="Northen T.R."/>
            <person name="Banfield J.F."/>
        </authorList>
    </citation>
    <scope>NUCLEOTIDE SEQUENCE [LARGE SCALE GENOMIC DNA]</scope>
    <source>
        <strain evidence="7">WS_11</strain>
    </source>
</reference>
<dbReference type="PANTHER" id="PTHR33529:SF6">
    <property type="entry name" value="YJGP_YJGQ FAMILY PERMEASE"/>
    <property type="match status" value="1"/>
</dbReference>
<organism evidence="7 8">
    <name type="scientific">Eiseniibacteriota bacterium</name>
    <dbReference type="NCBI Taxonomy" id="2212470"/>
    <lineage>
        <taxon>Bacteria</taxon>
        <taxon>Candidatus Eiseniibacteriota</taxon>
    </lineage>
</organism>
<feature type="transmembrane region" description="Helical" evidence="6">
    <location>
        <begin position="289"/>
        <end position="309"/>
    </location>
</feature>
<evidence type="ECO:0000256" key="2">
    <source>
        <dbReference type="ARBA" id="ARBA00022475"/>
    </source>
</evidence>
<protein>
    <submittedName>
        <fullName evidence="7">YjgP/YjgQ family permease</fullName>
    </submittedName>
</protein>
<evidence type="ECO:0000256" key="4">
    <source>
        <dbReference type="ARBA" id="ARBA00022989"/>
    </source>
</evidence>
<sequence length="322" mass="35039">WFTKYRSTLDEVMRFYAARMPLLVSRVVPITLLVAAALTVSLFGVTGELIGMRACGISAIRIAIPILVPCVVVAVGYREAIDRLVPHAIARATQIKRVEIKAQETERLSVWSRDRDHLYQADRIDPLAGVAQGITIYELNAIGLPTSRTDAEAARHLGEGTWNLRSPRRIEVGPDGVRRVDPLALARFGDEFATERDGAELSIAELRDEIEGLQVRGFDATAYRVDLQSKLAAPLACLVLPALALLFTTGGPPFRTPAQILLISVALLFVHFVLSAFFVSLGYRGAVPAFAAGWGATAAFAAALTGLVLERMRRSGTIPRPR</sequence>
<evidence type="ECO:0000256" key="3">
    <source>
        <dbReference type="ARBA" id="ARBA00022692"/>
    </source>
</evidence>
<dbReference type="PANTHER" id="PTHR33529">
    <property type="entry name" value="SLR0882 PROTEIN-RELATED"/>
    <property type="match status" value="1"/>
</dbReference>
<keyword evidence="3 6" id="KW-0812">Transmembrane</keyword>
<evidence type="ECO:0000256" key="6">
    <source>
        <dbReference type="SAM" id="Phobius"/>
    </source>
</evidence>
<dbReference type="Proteomes" id="UP000319771">
    <property type="component" value="Unassembled WGS sequence"/>
</dbReference>
<evidence type="ECO:0000256" key="5">
    <source>
        <dbReference type="ARBA" id="ARBA00023136"/>
    </source>
</evidence>
<comment type="caution">
    <text evidence="7">The sequence shown here is derived from an EMBL/GenBank/DDBJ whole genome shotgun (WGS) entry which is preliminary data.</text>
</comment>
<comment type="subcellular location">
    <subcellularLocation>
        <location evidence="1">Cell membrane</location>
        <topology evidence="1">Multi-pass membrane protein</topology>
    </subcellularLocation>
</comment>
<keyword evidence="2" id="KW-1003">Cell membrane</keyword>
<gene>
    <name evidence="7" type="ORF">E6K81_16105</name>
</gene>
<proteinExistence type="predicted"/>
<feature type="transmembrane region" description="Helical" evidence="6">
    <location>
        <begin position="260"/>
        <end position="283"/>
    </location>
</feature>
<feature type="transmembrane region" description="Helical" evidence="6">
    <location>
        <begin position="23"/>
        <end position="46"/>
    </location>
</feature>
<dbReference type="GO" id="GO:0043190">
    <property type="term" value="C:ATP-binding cassette (ABC) transporter complex"/>
    <property type="evidence" value="ECO:0007669"/>
    <property type="project" value="TreeGrafter"/>
</dbReference>
<dbReference type="InterPro" id="IPR005495">
    <property type="entry name" value="LptG/LptF_permease"/>
</dbReference>
<dbReference type="EMBL" id="VBPB01000362">
    <property type="protein sequence ID" value="TMQ68914.1"/>
    <property type="molecule type" value="Genomic_DNA"/>
</dbReference>
<evidence type="ECO:0000313" key="8">
    <source>
        <dbReference type="Proteomes" id="UP000319771"/>
    </source>
</evidence>
<evidence type="ECO:0000256" key="1">
    <source>
        <dbReference type="ARBA" id="ARBA00004651"/>
    </source>
</evidence>
<accession>A0A538TZ42</accession>
<keyword evidence="5 6" id="KW-0472">Membrane</keyword>
<evidence type="ECO:0000313" key="7">
    <source>
        <dbReference type="EMBL" id="TMQ68914.1"/>
    </source>
</evidence>
<dbReference type="Pfam" id="PF03739">
    <property type="entry name" value="LptF_LptG"/>
    <property type="match status" value="1"/>
</dbReference>
<dbReference type="AlphaFoldDB" id="A0A538TZ42"/>
<feature type="transmembrane region" description="Helical" evidence="6">
    <location>
        <begin position="58"/>
        <end position="77"/>
    </location>
</feature>
<dbReference type="GO" id="GO:0015920">
    <property type="term" value="P:lipopolysaccharide transport"/>
    <property type="evidence" value="ECO:0007669"/>
    <property type="project" value="TreeGrafter"/>
</dbReference>
<feature type="transmembrane region" description="Helical" evidence="6">
    <location>
        <begin position="231"/>
        <end position="248"/>
    </location>
</feature>
<feature type="non-terminal residue" evidence="7">
    <location>
        <position position="1"/>
    </location>
</feature>